<reference evidence="2" key="1">
    <citation type="submission" date="2022-11" db="UniProtKB">
        <authorList>
            <consortium name="WormBaseParasite"/>
        </authorList>
    </citation>
    <scope>IDENTIFICATION</scope>
</reference>
<dbReference type="WBParaSite" id="ES5_v2.g20393.t1">
    <property type="protein sequence ID" value="ES5_v2.g20393.t1"/>
    <property type="gene ID" value="ES5_v2.g20393"/>
</dbReference>
<proteinExistence type="predicted"/>
<protein>
    <submittedName>
        <fullName evidence="2">UBX domain-containing protein</fullName>
    </submittedName>
</protein>
<evidence type="ECO:0000313" key="1">
    <source>
        <dbReference type="Proteomes" id="UP000887579"/>
    </source>
</evidence>
<organism evidence="1 2">
    <name type="scientific">Panagrolaimus sp. ES5</name>
    <dbReference type="NCBI Taxonomy" id="591445"/>
    <lineage>
        <taxon>Eukaryota</taxon>
        <taxon>Metazoa</taxon>
        <taxon>Ecdysozoa</taxon>
        <taxon>Nematoda</taxon>
        <taxon>Chromadorea</taxon>
        <taxon>Rhabditida</taxon>
        <taxon>Tylenchina</taxon>
        <taxon>Panagrolaimomorpha</taxon>
        <taxon>Panagrolaimoidea</taxon>
        <taxon>Panagrolaimidae</taxon>
        <taxon>Panagrolaimus</taxon>
    </lineage>
</organism>
<evidence type="ECO:0000313" key="2">
    <source>
        <dbReference type="WBParaSite" id="ES5_v2.g20393.t1"/>
    </source>
</evidence>
<dbReference type="Proteomes" id="UP000887579">
    <property type="component" value="Unplaced"/>
</dbReference>
<name>A0AC34FSJ9_9BILA</name>
<accession>A0AC34FSJ9</accession>
<sequence>MQVYRHAKVYFIAKDAKIMPIEVPEWTYHLSGEDVAAIQKQREKEVEWWMTVCSKRPRIAPTPFNVTIIRIRFNNGAVIEAMFGVHEFIKDIITFVGNLLDIPPESFYLKEAVGSRFDVNSNESIGEIRLVPSAVLHFNYHDKDNNLPLPTPEHEALYQSQRESMNFVGIDIADYKF</sequence>